<dbReference type="GO" id="GO:0005886">
    <property type="term" value="C:plasma membrane"/>
    <property type="evidence" value="ECO:0007669"/>
    <property type="project" value="TreeGrafter"/>
</dbReference>
<dbReference type="Gene3D" id="3.30.9.10">
    <property type="entry name" value="D-Amino Acid Oxidase, subunit A, domain 2"/>
    <property type="match status" value="1"/>
</dbReference>
<dbReference type="KEGG" id="drg:H9K76_15270"/>
<dbReference type="PANTHER" id="PTHR13847:SF280">
    <property type="entry name" value="D-AMINO ACID DEHYDROGENASE"/>
    <property type="match status" value="1"/>
</dbReference>
<dbReference type="PANTHER" id="PTHR13847">
    <property type="entry name" value="SARCOSINE DEHYDROGENASE-RELATED"/>
    <property type="match status" value="1"/>
</dbReference>
<name>A0A7G9RK25_9BURK</name>
<dbReference type="Pfam" id="PF01266">
    <property type="entry name" value="DAO"/>
    <property type="match status" value="1"/>
</dbReference>
<dbReference type="InterPro" id="IPR036188">
    <property type="entry name" value="FAD/NAD-bd_sf"/>
</dbReference>
<protein>
    <submittedName>
        <fullName evidence="4">FAD-dependent oxidoreductase</fullName>
    </submittedName>
</protein>
<keyword evidence="2" id="KW-0560">Oxidoreductase</keyword>
<dbReference type="GO" id="GO:0055130">
    <property type="term" value="P:D-alanine catabolic process"/>
    <property type="evidence" value="ECO:0007669"/>
    <property type="project" value="TreeGrafter"/>
</dbReference>
<dbReference type="EMBL" id="CP060714">
    <property type="protein sequence ID" value="QNN55950.1"/>
    <property type="molecule type" value="Genomic_DNA"/>
</dbReference>
<evidence type="ECO:0000256" key="2">
    <source>
        <dbReference type="ARBA" id="ARBA00023002"/>
    </source>
</evidence>
<dbReference type="AlphaFoldDB" id="A0A7G9RK25"/>
<dbReference type="Gene3D" id="3.50.50.60">
    <property type="entry name" value="FAD/NAD(P)-binding domain"/>
    <property type="match status" value="2"/>
</dbReference>
<gene>
    <name evidence="4" type="ORF">H9K76_15270</name>
</gene>
<dbReference type="Proteomes" id="UP000515811">
    <property type="component" value="Chromosome"/>
</dbReference>
<dbReference type="GO" id="GO:0008718">
    <property type="term" value="F:D-amino-acid dehydrogenase activity"/>
    <property type="evidence" value="ECO:0007669"/>
    <property type="project" value="TreeGrafter"/>
</dbReference>
<dbReference type="SUPFAM" id="SSF51905">
    <property type="entry name" value="FAD/NAD(P)-binding domain"/>
    <property type="match status" value="1"/>
</dbReference>
<sequence length="415" mass="43878">MEIAIVGAGIVGIATAYELACDGHRVTVYEQRSAAAEEASFASSGLLAPSLLIPWAAAGVGAASTSMLWGRQPAFRMARGAGRAEYSWLLRWRKAARSPSAEATLTALERLGRYSLERTRKLSALFEIDIETSHGTLVLLRGKHDLRKLQPVPDLLRNGGSTITEIDADTTRLIEPGLCPDIPLLGALHAPDGEAANCRLFAQVMRYAAQEHGVKFLFNTRVESISGHPVTLQVGGDSTPRRADAVVLCAGLASAGLLRRHGVNLPVAALHGYTISAPLREELHAPQGTVIDPVHRITIARQGQRVRVSGGAELGHGGGEHHAETLQKLYSALSGWFPGGAQLSSQQLQIWRGARPTLPDGAPALGASGIPGLWLNTGHGACGWALACGSARLLADQIAGAPMAMEIDAFGAHRF</sequence>
<organism evidence="4 5">
    <name type="scientific">Diaphorobacter ruginosibacter</name>
    <dbReference type="NCBI Taxonomy" id="1715720"/>
    <lineage>
        <taxon>Bacteria</taxon>
        <taxon>Pseudomonadati</taxon>
        <taxon>Pseudomonadota</taxon>
        <taxon>Betaproteobacteria</taxon>
        <taxon>Burkholderiales</taxon>
        <taxon>Comamonadaceae</taxon>
        <taxon>Diaphorobacter</taxon>
    </lineage>
</organism>
<dbReference type="InterPro" id="IPR006076">
    <property type="entry name" value="FAD-dep_OxRdtase"/>
</dbReference>
<comment type="similarity">
    <text evidence="1">Belongs to the DadA oxidoreductase family.</text>
</comment>
<feature type="domain" description="FAD dependent oxidoreductase" evidence="3">
    <location>
        <begin position="3"/>
        <end position="396"/>
    </location>
</feature>
<reference evidence="4 5" key="1">
    <citation type="submission" date="2020-08" db="EMBL/GenBank/DDBJ databases">
        <title>Genome sequence of Diaphorobacter ruginosibacter DSM 27467T.</title>
        <authorList>
            <person name="Hyun D.-W."/>
            <person name="Bae J.-W."/>
        </authorList>
    </citation>
    <scope>NUCLEOTIDE SEQUENCE [LARGE SCALE GENOMIC DNA]</scope>
    <source>
        <strain evidence="4 5">DSM 27467</strain>
    </source>
</reference>
<evidence type="ECO:0000313" key="4">
    <source>
        <dbReference type="EMBL" id="QNN55950.1"/>
    </source>
</evidence>
<dbReference type="GO" id="GO:0005737">
    <property type="term" value="C:cytoplasm"/>
    <property type="evidence" value="ECO:0007669"/>
    <property type="project" value="TreeGrafter"/>
</dbReference>
<evidence type="ECO:0000313" key="5">
    <source>
        <dbReference type="Proteomes" id="UP000515811"/>
    </source>
</evidence>
<accession>A0A7G9RK25</accession>
<dbReference type="RefSeq" id="WP_187596222.1">
    <property type="nucleotide sequence ID" value="NZ_CP060714.1"/>
</dbReference>
<evidence type="ECO:0000259" key="3">
    <source>
        <dbReference type="Pfam" id="PF01266"/>
    </source>
</evidence>
<evidence type="ECO:0000256" key="1">
    <source>
        <dbReference type="ARBA" id="ARBA00009410"/>
    </source>
</evidence>
<keyword evidence="5" id="KW-1185">Reference proteome</keyword>
<proteinExistence type="inferred from homology"/>